<evidence type="ECO:0000313" key="5">
    <source>
        <dbReference type="EMBL" id="MCL7941836.1"/>
    </source>
</evidence>
<dbReference type="RefSeq" id="WP_250063118.1">
    <property type="nucleotide sequence ID" value="NZ_JAMJPK010000008.1"/>
</dbReference>
<keyword evidence="6" id="KW-1185">Reference proteome</keyword>
<evidence type="ECO:0000259" key="4">
    <source>
        <dbReference type="PROSITE" id="PS51123"/>
    </source>
</evidence>
<gene>
    <name evidence="5" type="ORF">M8009_16215</name>
</gene>
<feature type="domain" description="OmpA-like" evidence="4">
    <location>
        <begin position="561"/>
        <end position="686"/>
    </location>
</feature>
<keyword evidence="1" id="KW-0472">Membrane</keyword>
<accession>A0ABT0T4I7</accession>
<evidence type="ECO:0000313" key="6">
    <source>
        <dbReference type="Proteomes" id="UP001165369"/>
    </source>
</evidence>
<evidence type="ECO:0000256" key="1">
    <source>
        <dbReference type="PROSITE-ProRule" id="PRU00473"/>
    </source>
</evidence>
<sequence>MKQRMRLFRKPAVILASLSLMSPGFAQMTQSSATNTEIITLAQLAEPVDKTEEELLAEQEATAQAEADAQAEQEAIAQAEADAQAEQEASAQAEADALAEQETIEQAEADALAEQEATEQAEAEALAEQEATEQAEADAQAEQEAIAKAESDAQAEQEAIAQAEADAQAEQEAIAQAEADVQAEQEASAQAEADALAEQEAIEQAEADALAEQEAIAQVEADAQAEQEAADKAEADAEAQAEADAALAEQEAIEQAEEEALAEQEAIAQAEADALAEQDAKEKAEADALAEQEAIKQAEANTIAQQEAIDKAVAEALAEKEASDKADAEALAEAEAEALAAVADLDAQEVSMTSETVVTADTTRTSGEEVKVSAASEKEDDDNQIWKYLGAAAAGAVVGALVPQLGGRVVENQGDRMIVERDGELHVRKDENLLLRRPGVTETTESFDNGITRSTISRDDGSRVVTVRDSGGFVLKRTRYLPDGTAIVLIDETSKADKWMSSVDLEESLPPVRYDLPEDRYVVDYRRADEDILREALLAPPVQEFDRVFTLRQVRENARVRAMMPRIDLNVIQFATGSSAIQSSEAEALGLMGNIMAEVIEDNPDEIFLVEGHSDAVGPDLMNLALSDRRAEAVALALTEYFAIPPENLIVQGYGERYLKVDTQGPSQVNRRASVRRITPLIDASRTRL</sequence>
<dbReference type="Pfam" id="PF00691">
    <property type="entry name" value="OmpA"/>
    <property type="match status" value="1"/>
</dbReference>
<feature type="signal peptide" evidence="3">
    <location>
        <begin position="1"/>
        <end position="26"/>
    </location>
</feature>
<dbReference type="InterPro" id="IPR050330">
    <property type="entry name" value="Bact_OuterMem_StrucFunc"/>
</dbReference>
<evidence type="ECO:0000256" key="2">
    <source>
        <dbReference type="SAM" id="MobiDB-lite"/>
    </source>
</evidence>
<name>A0ABT0T4I7_9GAMM</name>
<dbReference type="EMBL" id="JAMJPK010000008">
    <property type="protein sequence ID" value="MCL7941836.1"/>
    <property type="molecule type" value="Genomic_DNA"/>
</dbReference>
<dbReference type="PANTHER" id="PTHR30329">
    <property type="entry name" value="STATOR ELEMENT OF FLAGELLAR MOTOR COMPLEX"/>
    <property type="match status" value="1"/>
</dbReference>
<organism evidence="5 6">
    <name type="scientific">Halomonas gemina</name>
    <dbReference type="NCBI Taxonomy" id="2945105"/>
    <lineage>
        <taxon>Bacteria</taxon>
        <taxon>Pseudomonadati</taxon>
        <taxon>Pseudomonadota</taxon>
        <taxon>Gammaproteobacteria</taxon>
        <taxon>Oceanospirillales</taxon>
        <taxon>Halomonadaceae</taxon>
        <taxon>Halomonas</taxon>
    </lineage>
</organism>
<reference evidence="5" key="1">
    <citation type="submission" date="2022-05" db="EMBL/GenBank/DDBJ databases">
        <title>Halomonas geminus sp. nov. and Halomonas llamarensis sp. nov. isolated from high-altitude salars of the Atacama Desert.</title>
        <authorList>
            <person name="Hintersatz C."/>
            <person name="Rojas L.A."/>
            <person name="Wei T.-S."/>
            <person name="Kutschke S."/>
            <person name="Lehmann F."/>
            <person name="Jain R."/>
            <person name="Pollmann K."/>
        </authorList>
    </citation>
    <scope>NUCLEOTIDE SEQUENCE</scope>
    <source>
        <strain evidence="5">ATCH28</strain>
    </source>
</reference>
<dbReference type="InterPro" id="IPR036737">
    <property type="entry name" value="OmpA-like_sf"/>
</dbReference>
<dbReference type="SUPFAM" id="SSF103088">
    <property type="entry name" value="OmpA-like"/>
    <property type="match status" value="1"/>
</dbReference>
<dbReference type="Gene3D" id="3.30.1330.60">
    <property type="entry name" value="OmpA-like domain"/>
    <property type="match status" value="1"/>
</dbReference>
<feature type="chain" id="PRO_5047410700" evidence="3">
    <location>
        <begin position="27"/>
        <end position="689"/>
    </location>
</feature>
<evidence type="ECO:0000256" key="3">
    <source>
        <dbReference type="SAM" id="SignalP"/>
    </source>
</evidence>
<feature type="region of interest" description="Disordered" evidence="2">
    <location>
        <begin position="59"/>
        <end position="288"/>
    </location>
</feature>
<protein>
    <submittedName>
        <fullName evidence="5">OmpA family protein</fullName>
    </submittedName>
</protein>
<dbReference type="Proteomes" id="UP001165369">
    <property type="component" value="Unassembled WGS sequence"/>
</dbReference>
<feature type="compositionally biased region" description="Low complexity" evidence="2">
    <location>
        <begin position="59"/>
        <end position="96"/>
    </location>
</feature>
<comment type="caution">
    <text evidence="5">The sequence shown here is derived from an EMBL/GenBank/DDBJ whole genome shotgun (WGS) entry which is preliminary data.</text>
</comment>
<feature type="compositionally biased region" description="Acidic residues" evidence="2">
    <location>
        <begin position="195"/>
        <end position="211"/>
    </location>
</feature>
<dbReference type="CDD" id="cd07185">
    <property type="entry name" value="OmpA_C-like"/>
    <property type="match status" value="1"/>
</dbReference>
<dbReference type="PANTHER" id="PTHR30329:SF21">
    <property type="entry name" value="LIPOPROTEIN YIAD-RELATED"/>
    <property type="match status" value="1"/>
</dbReference>
<keyword evidence="3" id="KW-0732">Signal</keyword>
<feature type="compositionally biased region" description="Low complexity" evidence="2">
    <location>
        <begin position="212"/>
        <end position="227"/>
    </location>
</feature>
<dbReference type="InterPro" id="IPR006665">
    <property type="entry name" value="OmpA-like"/>
</dbReference>
<feature type="compositionally biased region" description="Low complexity" evidence="2">
    <location>
        <begin position="263"/>
        <end position="277"/>
    </location>
</feature>
<feature type="compositionally biased region" description="Polar residues" evidence="2">
    <location>
        <begin position="354"/>
        <end position="365"/>
    </location>
</feature>
<feature type="compositionally biased region" description="Acidic residues" evidence="2">
    <location>
        <begin position="97"/>
        <end position="141"/>
    </location>
</feature>
<proteinExistence type="predicted"/>
<feature type="region of interest" description="Disordered" evidence="2">
    <location>
        <begin position="354"/>
        <end position="377"/>
    </location>
</feature>
<feature type="compositionally biased region" description="Low complexity" evidence="2">
    <location>
        <begin position="152"/>
        <end position="194"/>
    </location>
</feature>
<feature type="compositionally biased region" description="Acidic residues" evidence="2">
    <location>
        <begin position="251"/>
        <end position="262"/>
    </location>
</feature>
<dbReference type="PROSITE" id="PS51123">
    <property type="entry name" value="OMPA_2"/>
    <property type="match status" value="1"/>
</dbReference>